<dbReference type="Proteomes" id="UP000236621">
    <property type="component" value="Unassembled WGS sequence"/>
</dbReference>
<feature type="region of interest" description="Disordered" evidence="1">
    <location>
        <begin position="49"/>
        <end position="88"/>
    </location>
</feature>
<dbReference type="EMBL" id="NRSZ01000725">
    <property type="protein sequence ID" value="PNY25543.1"/>
    <property type="molecule type" value="Genomic_DNA"/>
</dbReference>
<protein>
    <submittedName>
        <fullName evidence="2">Uncharacterized protein</fullName>
    </submittedName>
</protein>
<keyword evidence="3" id="KW-1185">Reference proteome</keyword>
<evidence type="ECO:0000313" key="3">
    <source>
        <dbReference type="Proteomes" id="UP000236621"/>
    </source>
</evidence>
<gene>
    <name evidence="2" type="ORF">TCAP_04518</name>
</gene>
<feature type="region of interest" description="Disordered" evidence="1">
    <location>
        <begin position="180"/>
        <end position="220"/>
    </location>
</feature>
<accession>A0A2K3QDE7</accession>
<reference evidence="2 3" key="1">
    <citation type="submission" date="2017-08" db="EMBL/GenBank/DDBJ databases">
        <title>Harnessing the power of phylogenomics to disentangle the directionality and signatures of interkingdom host jumping in the parasitic fungal genus Tolypocladium.</title>
        <authorList>
            <person name="Quandt C.A."/>
            <person name="Patterson W."/>
            <person name="Spatafora J.W."/>
        </authorList>
    </citation>
    <scope>NUCLEOTIDE SEQUENCE [LARGE SCALE GENOMIC DNA]</scope>
    <source>
        <strain evidence="2 3">CBS 113982</strain>
    </source>
</reference>
<organism evidence="2 3">
    <name type="scientific">Tolypocladium capitatum</name>
    <dbReference type="NCBI Taxonomy" id="45235"/>
    <lineage>
        <taxon>Eukaryota</taxon>
        <taxon>Fungi</taxon>
        <taxon>Dikarya</taxon>
        <taxon>Ascomycota</taxon>
        <taxon>Pezizomycotina</taxon>
        <taxon>Sordariomycetes</taxon>
        <taxon>Hypocreomycetidae</taxon>
        <taxon>Hypocreales</taxon>
        <taxon>Ophiocordycipitaceae</taxon>
        <taxon>Tolypocladium</taxon>
    </lineage>
</organism>
<dbReference type="OrthoDB" id="5154086at2759"/>
<feature type="region of interest" description="Disordered" evidence="1">
    <location>
        <begin position="116"/>
        <end position="141"/>
    </location>
</feature>
<proteinExistence type="predicted"/>
<feature type="compositionally biased region" description="Polar residues" evidence="1">
    <location>
        <begin position="197"/>
        <end position="215"/>
    </location>
</feature>
<feature type="non-terminal residue" evidence="2">
    <location>
        <position position="1"/>
    </location>
</feature>
<sequence>PPPALLECRAGLLWPNTSTHKYDLLFHRPLNHAKLSSMLVPQSTLYQRPVYHGSRKRRRPSCSDPSPHADAAHHSSKKQRLSHPDFPPTRFWENLSKQHLTKNALRAIDGVEGARPLNSSLRRSQRLAARRPSESTSNQQPVQAFLRYSSPTSLGEIKRFASHGGLDLRDLRGCRFTRSKYKMSSRESSLGRRKRGSQSPVKSSRIPNTTITKSTGPYDPSPEATSIITLALLILRGYVRPLLGGRCPRFQGGISHGNSNADY</sequence>
<name>A0A2K3QDE7_9HYPO</name>
<dbReference type="AlphaFoldDB" id="A0A2K3QDE7"/>
<evidence type="ECO:0000313" key="2">
    <source>
        <dbReference type="EMBL" id="PNY25543.1"/>
    </source>
</evidence>
<evidence type="ECO:0000256" key="1">
    <source>
        <dbReference type="SAM" id="MobiDB-lite"/>
    </source>
</evidence>
<comment type="caution">
    <text evidence="2">The sequence shown here is derived from an EMBL/GenBank/DDBJ whole genome shotgun (WGS) entry which is preliminary data.</text>
</comment>